<dbReference type="SUPFAM" id="SSF109604">
    <property type="entry name" value="HD-domain/PDEase-like"/>
    <property type="match status" value="1"/>
</dbReference>
<comment type="caution">
    <text evidence="3">The sequence shown here is derived from an EMBL/GenBank/DDBJ whole genome shotgun (WGS) entry which is preliminary data.</text>
</comment>
<dbReference type="PANTHER" id="PTHR21262">
    <property type="entry name" value="GUANOSINE-3',5'-BIS DIPHOSPHATE 3'-PYROPHOSPHOHYDROLASE"/>
    <property type="match status" value="1"/>
</dbReference>
<dbReference type="Gene3D" id="1.10.3210.10">
    <property type="entry name" value="Hypothetical protein af1432"/>
    <property type="match status" value="1"/>
</dbReference>
<dbReference type="PROSITE" id="PS51831">
    <property type="entry name" value="HD"/>
    <property type="match status" value="1"/>
</dbReference>
<dbReference type="InterPro" id="IPR006674">
    <property type="entry name" value="HD_domain"/>
</dbReference>
<evidence type="ECO:0000256" key="1">
    <source>
        <dbReference type="ARBA" id="ARBA00007476"/>
    </source>
</evidence>
<organism evidence="3">
    <name type="scientific">marine sediment metagenome</name>
    <dbReference type="NCBI Taxonomy" id="412755"/>
    <lineage>
        <taxon>unclassified sequences</taxon>
        <taxon>metagenomes</taxon>
        <taxon>ecological metagenomes</taxon>
    </lineage>
</organism>
<gene>
    <name evidence="3" type="ORF">LCGC14_1672360</name>
</gene>
<dbReference type="SMART" id="SM00471">
    <property type="entry name" value="HDc"/>
    <property type="match status" value="1"/>
</dbReference>
<name>A0A0F9KQT5_9ZZZZ</name>
<dbReference type="AlphaFoldDB" id="A0A0F9KQT5"/>
<dbReference type="InterPro" id="IPR003607">
    <property type="entry name" value="HD/PDEase_dom"/>
</dbReference>
<dbReference type="FunFam" id="1.10.3210.10:FF:000001">
    <property type="entry name" value="GTP pyrophosphokinase RelA"/>
    <property type="match status" value="1"/>
</dbReference>
<feature type="non-terminal residue" evidence="3">
    <location>
        <position position="221"/>
    </location>
</feature>
<protein>
    <recommendedName>
        <fullName evidence="2">HD domain-containing protein</fullName>
    </recommendedName>
</protein>
<dbReference type="CDD" id="cd00077">
    <property type="entry name" value="HDc"/>
    <property type="match status" value="1"/>
</dbReference>
<reference evidence="3" key="1">
    <citation type="journal article" date="2015" name="Nature">
        <title>Complex archaea that bridge the gap between prokaryotes and eukaryotes.</title>
        <authorList>
            <person name="Spang A."/>
            <person name="Saw J.H."/>
            <person name="Jorgensen S.L."/>
            <person name="Zaremba-Niedzwiedzka K."/>
            <person name="Martijn J."/>
            <person name="Lind A.E."/>
            <person name="van Eijk R."/>
            <person name="Schleper C."/>
            <person name="Guy L."/>
            <person name="Ettema T.J."/>
        </authorList>
    </citation>
    <scope>NUCLEOTIDE SEQUENCE</scope>
</reference>
<dbReference type="EMBL" id="LAZR01014373">
    <property type="protein sequence ID" value="KKM17775.1"/>
    <property type="molecule type" value="Genomic_DNA"/>
</dbReference>
<evidence type="ECO:0000259" key="2">
    <source>
        <dbReference type="PROSITE" id="PS51831"/>
    </source>
</evidence>
<evidence type="ECO:0000313" key="3">
    <source>
        <dbReference type="EMBL" id="KKM17775.1"/>
    </source>
</evidence>
<comment type="similarity">
    <text evidence="1">Belongs to the RelA/SpoT family.</text>
</comment>
<feature type="domain" description="HD" evidence="2">
    <location>
        <begin position="45"/>
        <end position="144"/>
    </location>
</feature>
<dbReference type="PANTHER" id="PTHR21262:SF31">
    <property type="entry name" value="GTP PYROPHOSPHOKINASE"/>
    <property type="match status" value="1"/>
</dbReference>
<dbReference type="GO" id="GO:0005886">
    <property type="term" value="C:plasma membrane"/>
    <property type="evidence" value="ECO:0007669"/>
    <property type="project" value="TreeGrafter"/>
</dbReference>
<sequence>MKQVNKVIKKIKRYNPKFNDELVKEAFQFAKLHHSEQVRASGEAFIEHPVNVALILVELEMDEATIVAALLHDILEDTDVTREQLEDVFGQEIAELIEGVTKLSQIQFKSRRDHQAENLRKMLLAMAKDLRVILIKLADRLHNMRTLKFLEEDRRQRIAQETREIYAPLAHRLGIFQLKWQLEDLAFETLEPKKYAQITKMIDQKRAQRERYIKNAIQLMS</sequence>
<dbReference type="Pfam" id="PF13328">
    <property type="entry name" value="HD_4"/>
    <property type="match status" value="1"/>
</dbReference>
<accession>A0A0F9KQT5</accession>
<proteinExistence type="inferred from homology"/>